<dbReference type="AlphaFoldDB" id="N6WUB0"/>
<name>N6WUB0_9GAMM</name>
<keyword evidence="1" id="KW-0732">Signal</keyword>
<dbReference type="PATRIC" id="fig|626887.3.peg.1432"/>
<gene>
    <name evidence="2" type="ORF">J057_07221</name>
</gene>
<evidence type="ECO:0000313" key="3">
    <source>
        <dbReference type="Proteomes" id="UP000013165"/>
    </source>
</evidence>
<dbReference type="PROSITE" id="PS51257">
    <property type="entry name" value="PROKAR_LIPOPROTEIN"/>
    <property type="match status" value="1"/>
</dbReference>
<accession>N6WUB0</accession>
<sequence>MTTFRIVLALLTPVILLAGCGSDGDTSAEGESANECGSAFNPATAVYQTLSNFNVTEPARLDRTLFHDVILGVQPASSEDPAYQAVADAVKVQTARFNGGEPETGTNSYASVRNPLDLISLMIGEDQVENFNEGRRYISDCIDAGNPAEYSTSANGKLVTFEEVQNETVTDRYNYPVVRWVYAPDASGKVQRVIRYQGRSGEDLQGALVGWQYNARDFSSIGFNRPELLKASFTAGNNQQRLSLEQAFIGMDKDQWLRSSDISFDFAGEAVDCARIVVDYRAQTAELFTSRSDCTSEECRDEYVAGNAYCGNLAEGTGETYSTQPVADRLN</sequence>
<dbReference type="STRING" id="626887.J057_07221"/>
<protein>
    <recommendedName>
        <fullName evidence="4">Lipoprotein</fullName>
    </recommendedName>
</protein>
<comment type="caution">
    <text evidence="2">The sequence shown here is derived from an EMBL/GenBank/DDBJ whole genome shotgun (WGS) entry which is preliminary data.</text>
</comment>
<evidence type="ECO:0008006" key="4">
    <source>
        <dbReference type="Google" id="ProtNLM"/>
    </source>
</evidence>
<feature type="chain" id="PRO_5004127079" description="Lipoprotein" evidence="1">
    <location>
        <begin position="19"/>
        <end position="331"/>
    </location>
</feature>
<dbReference type="RefSeq" id="WP_004579417.1">
    <property type="nucleotide sequence ID" value="NZ_AP028878.1"/>
</dbReference>
<dbReference type="Proteomes" id="UP000013165">
    <property type="component" value="Unassembled WGS sequence"/>
</dbReference>
<dbReference type="OrthoDB" id="6354562at2"/>
<evidence type="ECO:0000256" key="1">
    <source>
        <dbReference type="SAM" id="SignalP"/>
    </source>
</evidence>
<dbReference type="EMBL" id="APLQ01000011">
    <property type="protein sequence ID" value="ENO15121.1"/>
    <property type="molecule type" value="Genomic_DNA"/>
</dbReference>
<organism evidence="2 3">
    <name type="scientific">Marinobacter nanhaiticus D15-8W</name>
    <dbReference type="NCBI Taxonomy" id="626887"/>
    <lineage>
        <taxon>Bacteria</taxon>
        <taxon>Pseudomonadati</taxon>
        <taxon>Pseudomonadota</taxon>
        <taxon>Gammaproteobacteria</taxon>
        <taxon>Pseudomonadales</taxon>
        <taxon>Marinobacteraceae</taxon>
        <taxon>Marinobacter</taxon>
    </lineage>
</organism>
<reference evidence="2 3" key="1">
    <citation type="journal article" date="2013" name="Genome Announc.">
        <title>Genome Sequence of the Polycyclic Aromatic Hydrocarbon-Degrading Bacterium Strain Marinobacter nanhaiticus D15-8WT.</title>
        <authorList>
            <person name="Cui Z."/>
            <person name="Gao W."/>
            <person name="Li Q."/>
            <person name="Xu G."/>
            <person name="Zheng L."/>
        </authorList>
    </citation>
    <scope>NUCLEOTIDE SEQUENCE [LARGE SCALE GENOMIC DNA]</scope>
    <source>
        <strain evidence="2 3">D15-8W</strain>
    </source>
</reference>
<evidence type="ECO:0000313" key="2">
    <source>
        <dbReference type="EMBL" id="ENO15121.1"/>
    </source>
</evidence>
<feature type="signal peptide" evidence="1">
    <location>
        <begin position="1"/>
        <end position="18"/>
    </location>
</feature>
<proteinExistence type="predicted"/>
<keyword evidence="3" id="KW-1185">Reference proteome</keyword>
<dbReference type="HOGENOM" id="CLU_069794_0_0_6"/>